<feature type="compositionally biased region" description="Low complexity" evidence="3">
    <location>
        <begin position="255"/>
        <end position="265"/>
    </location>
</feature>
<proteinExistence type="inferred from homology"/>
<evidence type="ECO:0000259" key="4">
    <source>
        <dbReference type="Pfam" id="PF15247"/>
    </source>
</evidence>
<evidence type="ECO:0000256" key="2">
    <source>
        <dbReference type="ARBA" id="ARBA00022884"/>
    </source>
</evidence>
<dbReference type="OrthoDB" id="265795at2759"/>
<dbReference type="Pfam" id="PF15247">
    <property type="entry name" value="SLBP_RNA_bind"/>
    <property type="match status" value="1"/>
</dbReference>
<dbReference type="GO" id="GO:0006398">
    <property type="term" value="P:mRNA 3'-end processing by stem-loop binding and cleavage"/>
    <property type="evidence" value="ECO:0007669"/>
    <property type="project" value="TreeGrafter"/>
</dbReference>
<evidence type="ECO:0000313" key="6">
    <source>
        <dbReference type="Proteomes" id="UP000613740"/>
    </source>
</evidence>
<dbReference type="PANTHER" id="PTHR17408:SF0">
    <property type="entry name" value="HISTONE RNA HAIRPIN-BINDING PROTEIN"/>
    <property type="match status" value="1"/>
</dbReference>
<dbReference type="GO" id="GO:0071204">
    <property type="term" value="C:histone pre-mRNA 3'end processing complex"/>
    <property type="evidence" value="ECO:0007669"/>
    <property type="project" value="TreeGrafter"/>
</dbReference>
<dbReference type="InterPro" id="IPR026502">
    <property type="entry name" value="SLBP1/SLBP2"/>
</dbReference>
<reference evidence="5" key="1">
    <citation type="journal article" date="2020" name="bioRxiv">
        <title>Comparative genomics of Chlamydomonas.</title>
        <authorList>
            <person name="Craig R.J."/>
            <person name="Hasan A.R."/>
            <person name="Ness R.W."/>
            <person name="Keightley P.D."/>
        </authorList>
    </citation>
    <scope>NUCLEOTIDE SEQUENCE</scope>
    <source>
        <strain evidence="5">CCAP 11/173</strain>
    </source>
</reference>
<evidence type="ECO:0000256" key="3">
    <source>
        <dbReference type="SAM" id="MobiDB-lite"/>
    </source>
</evidence>
<dbReference type="InterPro" id="IPR038294">
    <property type="entry name" value="SLBP_RNA_bind_sf"/>
</dbReference>
<evidence type="ECO:0000256" key="1">
    <source>
        <dbReference type="ARBA" id="ARBA00006151"/>
    </source>
</evidence>
<dbReference type="InterPro" id="IPR029344">
    <property type="entry name" value="SLBP_RNA_bind"/>
</dbReference>
<evidence type="ECO:0000313" key="5">
    <source>
        <dbReference type="EMBL" id="KAG2447868.1"/>
    </source>
</evidence>
<feature type="region of interest" description="Disordered" evidence="3">
    <location>
        <begin position="144"/>
        <end position="327"/>
    </location>
</feature>
<dbReference type="Proteomes" id="UP000613740">
    <property type="component" value="Unassembled WGS sequence"/>
</dbReference>
<dbReference type="GO" id="GO:0071207">
    <property type="term" value="F:histone pre-mRNA stem-loop binding"/>
    <property type="evidence" value="ECO:0007669"/>
    <property type="project" value="TreeGrafter"/>
</dbReference>
<feature type="compositionally biased region" description="Acidic residues" evidence="3">
    <location>
        <begin position="307"/>
        <end position="327"/>
    </location>
</feature>
<name>A0A835WHX8_9CHLO</name>
<feature type="domain" description="Histone RNA hairpin-binding protein RNA-binding" evidence="4">
    <location>
        <begin position="53"/>
        <end position="120"/>
    </location>
</feature>
<comment type="similarity">
    <text evidence="1">Belongs to the SLBP family.</text>
</comment>
<dbReference type="GO" id="GO:0051028">
    <property type="term" value="P:mRNA transport"/>
    <property type="evidence" value="ECO:0007669"/>
    <property type="project" value="TreeGrafter"/>
</dbReference>
<protein>
    <recommendedName>
        <fullName evidence="4">Histone RNA hairpin-binding protein RNA-binding domain-containing protein</fullName>
    </recommendedName>
</protein>
<feature type="compositionally biased region" description="Low complexity" evidence="3">
    <location>
        <begin position="272"/>
        <end position="290"/>
    </location>
</feature>
<organism evidence="5 6">
    <name type="scientific">Chlamydomonas schloesseri</name>
    <dbReference type="NCBI Taxonomy" id="2026947"/>
    <lineage>
        <taxon>Eukaryota</taxon>
        <taxon>Viridiplantae</taxon>
        <taxon>Chlorophyta</taxon>
        <taxon>core chlorophytes</taxon>
        <taxon>Chlorophyceae</taxon>
        <taxon>CS clade</taxon>
        <taxon>Chlamydomonadales</taxon>
        <taxon>Chlamydomonadaceae</taxon>
        <taxon>Chlamydomonas</taxon>
    </lineage>
</organism>
<dbReference type="FunFam" id="1.10.8.1120:FF:000001">
    <property type="entry name" value="Histone RNA hairpin-binding protein-like"/>
    <property type="match status" value="1"/>
</dbReference>
<keyword evidence="6" id="KW-1185">Reference proteome</keyword>
<dbReference type="AlphaFoldDB" id="A0A835WHX8"/>
<keyword evidence="2" id="KW-0694">RNA-binding</keyword>
<sequence length="327" mass="34591">MANRHSGGRILDTSADFAVDDTRGPPTSGAVVLPTWVKSPVKKDVKPPVKDLDEHRLAQRQKQIDYGKNTLGYQRYLQLVPKHKRQKGDPQTPDMYINNSKRAFEGQIKVWRRQLHKYDQDGDEDAGPAAVLSYAERARLAAANREGDVAVSAVASSPTNSSRSRGSLDGYLPPAMASDASGRKRPFKRAFDQLAAENPQPSKLLTSPAGPRPGAPQSAPPATTDAGPAPSTGRCMDPPGPAPSNAAARAGSNLGSASGAPKAPATAPPAAPRGAGAPAAATTTMGSPPGSAKKRRAAGGEDMFREWDEEEYAGLEQWDDEEVDVQL</sequence>
<accession>A0A835WHX8</accession>
<dbReference type="Gene3D" id="1.10.8.1120">
    <property type="entry name" value="Histone RNA hairpin-binding protein RNA-binding domain"/>
    <property type="match status" value="1"/>
</dbReference>
<feature type="compositionally biased region" description="Low complexity" evidence="3">
    <location>
        <begin position="220"/>
        <end position="233"/>
    </location>
</feature>
<comment type="caution">
    <text evidence="5">The sequence shown here is derived from an EMBL/GenBank/DDBJ whole genome shotgun (WGS) entry which is preliminary data.</text>
</comment>
<feature type="compositionally biased region" description="Low complexity" evidence="3">
    <location>
        <begin position="144"/>
        <end position="157"/>
    </location>
</feature>
<dbReference type="PANTHER" id="PTHR17408">
    <property type="entry name" value="HISTONE RNA HAIRPIN-BINDING PROTEIN"/>
    <property type="match status" value="1"/>
</dbReference>
<dbReference type="GO" id="GO:0005737">
    <property type="term" value="C:cytoplasm"/>
    <property type="evidence" value="ECO:0007669"/>
    <property type="project" value="TreeGrafter"/>
</dbReference>
<dbReference type="EMBL" id="JAEHOD010000020">
    <property type="protein sequence ID" value="KAG2447868.1"/>
    <property type="molecule type" value="Genomic_DNA"/>
</dbReference>
<dbReference type="GO" id="GO:0003729">
    <property type="term" value="F:mRNA binding"/>
    <property type="evidence" value="ECO:0007669"/>
    <property type="project" value="InterPro"/>
</dbReference>
<gene>
    <name evidence="5" type="ORF">HYH02_007324</name>
</gene>